<dbReference type="GO" id="GO:0016020">
    <property type="term" value="C:membrane"/>
    <property type="evidence" value="ECO:0007669"/>
    <property type="project" value="UniProtKB-SubCell"/>
</dbReference>
<dbReference type="PANTHER" id="PTHR36153">
    <property type="entry name" value="INNER MEMBRANE PROTEIN-RELATED"/>
    <property type="match status" value="1"/>
</dbReference>
<feature type="domain" description="OmpA-like" evidence="4">
    <location>
        <begin position="701"/>
        <end position="828"/>
    </location>
</feature>
<keyword evidence="2 3" id="KW-0472">Membrane</keyword>
<feature type="transmembrane region" description="Helical" evidence="3">
    <location>
        <begin position="47"/>
        <end position="66"/>
    </location>
</feature>
<dbReference type="PRINTS" id="PR01021">
    <property type="entry name" value="OMPADOMAIN"/>
</dbReference>
<dbReference type="Gene3D" id="3.40.50.300">
    <property type="entry name" value="P-loop containing nucleotide triphosphate hydrolases"/>
    <property type="match status" value="1"/>
</dbReference>
<dbReference type="InterPro" id="IPR009612">
    <property type="entry name" value="IcmF-rel"/>
</dbReference>
<dbReference type="InterPro" id="IPR006665">
    <property type="entry name" value="OmpA-like"/>
</dbReference>
<dbReference type="Pfam" id="PF06761">
    <property type="entry name" value="IcmF-related"/>
    <property type="match status" value="1"/>
</dbReference>
<feature type="transmembrane region" description="Helical" evidence="3">
    <location>
        <begin position="20"/>
        <end position="41"/>
    </location>
</feature>
<protein>
    <recommendedName>
        <fullName evidence="4">OmpA-like domain-containing protein</fullName>
    </recommendedName>
</protein>
<organism evidence="5">
    <name type="scientific">uncultured organism</name>
    <dbReference type="NCBI Taxonomy" id="155900"/>
    <lineage>
        <taxon>unclassified sequences</taxon>
        <taxon>environmental samples</taxon>
    </lineage>
</organism>
<evidence type="ECO:0000313" key="5">
    <source>
        <dbReference type="EMBL" id="QEA06002.1"/>
    </source>
</evidence>
<dbReference type="CDD" id="cd00882">
    <property type="entry name" value="Ras_like_GTPase"/>
    <property type="match status" value="1"/>
</dbReference>
<evidence type="ECO:0000256" key="3">
    <source>
        <dbReference type="SAM" id="Phobius"/>
    </source>
</evidence>
<dbReference type="InterPro" id="IPR036737">
    <property type="entry name" value="OmpA-like_sf"/>
</dbReference>
<dbReference type="InterPro" id="IPR027417">
    <property type="entry name" value="P-loop_NTPase"/>
</dbReference>
<dbReference type="InterPro" id="IPR017731">
    <property type="entry name" value="TssM1-like"/>
</dbReference>
<reference evidence="5" key="1">
    <citation type="submission" date="2019-06" db="EMBL/GenBank/DDBJ databases">
        <authorList>
            <person name="Murdoch R.W."/>
            <person name="Fathepure B."/>
        </authorList>
    </citation>
    <scope>NUCLEOTIDE SEQUENCE</scope>
</reference>
<evidence type="ECO:0000259" key="4">
    <source>
        <dbReference type="PROSITE" id="PS51123"/>
    </source>
</evidence>
<dbReference type="NCBIfam" id="TIGR03348">
    <property type="entry name" value="VI_IcmF"/>
    <property type="match status" value="1"/>
</dbReference>
<evidence type="ECO:0000256" key="2">
    <source>
        <dbReference type="ARBA" id="ARBA00023136"/>
    </source>
</evidence>
<proteinExistence type="predicted"/>
<dbReference type="SUPFAM" id="SSF103088">
    <property type="entry name" value="OmpA-like"/>
    <property type="match status" value="1"/>
</dbReference>
<dbReference type="EMBL" id="MN079120">
    <property type="protein sequence ID" value="QEA06002.1"/>
    <property type="molecule type" value="Genomic_DNA"/>
</dbReference>
<feature type="transmembrane region" description="Helical" evidence="3">
    <location>
        <begin position="449"/>
        <end position="472"/>
    </location>
</feature>
<dbReference type="Pfam" id="PF00691">
    <property type="entry name" value="OmpA"/>
    <property type="match status" value="1"/>
</dbReference>
<accession>A0A5B8RES2</accession>
<dbReference type="CDD" id="cd07185">
    <property type="entry name" value="OmpA_C-like"/>
    <property type="match status" value="1"/>
</dbReference>
<dbReference type="PROSITE" id="PS51123">
    <property type="entry name" value="OMPA_2"/>
    <property type="match status" value="1"/>
</dbReference>
<dbReference type="InterPro" id="IPR006664">
    <property type="entry name" value="OMP_bac"/>
</dbReference>
<dbReference type="AlphaFoldDB" id="A0A5B8RES2"/>
<gene>
    <name evidence="5" type="ORF">KBTEX_02331</name>
</gene>
<keyword evidence="3" id="KW-0812">Transmembrane</keyword>
<comment type="subcellular location">
    <subcellularLocation>
        <location evidence="1">Membrane</location>
    </subcellularLocation>
</comment>
<evidence type="ECO:0000256" key="1">
    <source>
        <dbReference type="ARBA" id="ARBA00004370"/>
    </source>
</evidence>
<name>A0A5B8RES2_9ZZZZ</name>
<sequence length="828" mass="94225">MKRLRWSLLKYWFLKYRPYFLGGLFFAAIFLVWWLGVVLGFSSLGSLLFGIGTFLVLSAAYVLLLYRGVDRKRNLEHLLLDDADRAVFEASPQDREEVSLLRERLLQAIERLHKQRGGARWRRNDALYELPWYMIVGQPAAGKSTMIYQSGLNFPFAERENARVAGMGGTRHCDWFFSADAILLDTAGRYMDGGDEAGKWKAFLSLLRDHRRRCPLNGLIVAVNISDVITTDQSGREQLAKRLRERIQEARESLESSLPIYLVFTKCDLIQGFAPFFERLSEERRCEVLGHTFAHRGHERVDWSEKFRVAFERLRRRWLEVSEDDLVRRDIREARQDGVAWQFPLEFAALARPLEQFVAALTNANPYQDAPLLRGFYFVSALQDGEAIRGAWARDVHRRFALEPGQGGEPAAHGERPFFINELFTRVIIPDQHLIGLYASHARERRRKWGWIGAGATAMLLLCAVWSLSAWYNHREIARLDSALTQARSDDAGRPDAYAPWQTLDTLRGAAAAYYRRHSETGVPWSMRFGLYQGERIEAAVRRRYFAALRPIMLEPVAANLTKSLYTLTTVDVYRRDSDIREAVHIDGVAGFAQPESNTAKALAGFGRNALGTYVMLSSSPRADVKPDFLIRQLPAWWYPELDAPERGASRHERGLRRAGRQIDFYARQLHEPDVPRIDGNEFLISSSRRYIDSLLERSLSSPETIMLGSDTLFAFGRGDYAGLQDAGRDELDEVAERLLNTPRLGEVIITGHADRVGSDSANRRLSLQRARTVRRYLIGRGVPSGLVEADGVGSSRPLVTCGDDLPRARLIDCLAPNRRVEIEVHKQ</sequence>
<dbReference type="Gene3D" id="3.30.1330.60">
    <property type="entry name" value="OmpA-like domain"/>
    <property type="match status" value="1"/>
</dbReference>
<dbReference type="InterPro" id="IPR025743">
    <property type="entry name" value="TssM1_N"/>
</dbReference>
<keyword evidence="3" id="KW-1133">Transmembrane helix</keyword>
<dbReference type="PANTHER" id="PTHR36153:SF1">
    <property type="entry name" value="TYPE VI SECRETION SYSTEM COMPONENT TSSM1"/>
    <property type="match status" value="1"/>
</dbReference>
<dbReference type="InterPro" id="IPR053156">
    <property type="entry name" value="T6SS_TssM-like"/>
</dbReference>
<dbReference type="Pfam" id="PF14331">
    <property type="entry name" value="IcmF-related_N"/>
    <property type="match status" value="1"/>
</dbReference>
<dbReference type="SUPFAM" id="SSF52540">
    <property type="entry name" value="P-loop containing nucleoside triphosphate hydrolases"/>
    <property type="match status" value="1"/>
</dbReference>